<keyword evidence="5 7" id="KW-1133">Transmembrane helix</keyword>
<dbReference type="GO" id="GO:0008381">
    <property type="term" value="F:mechanosensitive monoatomic ion channel activity"/>
    <property type="evidence" value="ECO:0007669"/>
    <property type="project" value="InterPro"/>
</dbReference>
<evidence type="ECO:0000256" key="6">
    <source>
        <dbReference type="ARBA" id="ARBA00023136"/>
    </source>
</evidence>
<feature type="transmembrane region" description="Helical" evidence="7">
    <location>
        <begin position="286"/>
        <end position="308"/>
    </location>
</feature>
<keyword evidence="3" id="KW-1003">Cell membrane</keyword>
<reference evidence="11 12" key="1">
    <citation type="submission" date="2019-03" db="EMBL/GenBank/DDBJ databases">
        <title>Genomic Encyclopedia of Archaeal and Bacterial Type Strains, Phase II (KMG-II): from individual species to whole genera.</title>
        <authorList>
            <person name="Goeker M."/>
        </authorList>
    </citation>
    <scope>NUCLEOTIDE SEQUENCE [LARGE SCALE GENOMIC DNA]</scope>
    <source>
        <strain evidence="11 12">DSM 28353</strain>
    </source>
</reference>
<comment type="caution">
    <text evidence="11">The sequence shown here is derived from an EMBL/GenBank/DDBJ whole genome shotgun (WGS) entry which is preliminary data.</text>
</comment>
<dbReference type="AlphaFoldDB" id="A0A4R6WPP3"/>
<dbReference type="InterPro" id="IPR049278">
    <property type="entry name" value="MS_channel_C"/>
</dbReference>
<evidence type="ECO:0000256" key="5">
    <source>
        <dbReference type="ARBA" id="ARBA00022989"/>
    </source>
</evidence>
<evidence type="ECO:0000259" key="9">
    <source>
        <dbReference type="Pfam" id="PF00924"/>
    </source>
</evidence>
<evidence type="ECO:0000256" key="8">
    <source>
        <dbReference type="SAM" id="SignalP"/>
    </source>
</evidence>
<feature type="transmembrane region" description="Helical" evidence="7">
    <location>
        <begin position="220"/>
        <end position="241"/>
    </location>
</feature>
<dbReference type="GO" id="GO:0005886">
    <property type="term" value="C:plasma membrane"/>
    <property type="evidence" value="ECO:0007669"/>
    <property type="project" value="UniProtKB-SubCell"/>
</dbReference>
<gene>
    <name evidence="11" type="ORF">CLV99_2215</name>
</gene>
<dbReference type="Gene3D" id="2.30.30.60">
    <property type="match status" value="1"/>
</dbReference>
<feature type="chain" id="PRO_5020868195" evidence="8">
    <location>
        <begin position="22"/>
        <end position="624"/>
    </location>
</feature>
<dbReference type="PANTHER" id="PTHR30221:SF18">
    <property type="entry name" value="SLL0590 PROTEIN"/>
    <property type="match status" value="1"/>
</dbReference>
<dbReference type="Pfam" id="PF21082">
    <property type="entry name" value="MS_channel_3rd"/>
    <property type="match status" value="1"/>
</dbReference>
<dbReference type="PANTHER" id="PTHR30221">
    <property type="entry name" value="SMALL-CONDUCTANCE MECHANOSENSITIVE CHANNEL"/>
    <property type="match status" value="1"/>
</dbReference>
<dbReference type="InterPro" id="IPR010920">
    <property type="entry name" value="LSM_dom_sf"/>
</dbReference>
<feature type="domain" description="Mechanosensitive ion channel MscS" evidence="9">
    <location>
        <begin position="428"/>
        <end position="492"/>
    </location>
</feature>
<evidence type="ECO:0000256" key="2">
    <source>
        <dbReference type="ARBA" id="ARBA00008017"/>
    </source>
</evidence>
<dbReference type="SUPFAM" id="SSF82689">
    <property type="entry name" value="Mechanosensitive channel protein MscS (YggB), C-terminal domain"/>
    <property type="match status" value="1"/>
</dbReference>
<evidence type="ECO:0000259" key="10">
    <source>
        <dbReference type="Pfam" id="PF21082"/>
    </source>
</evidence>
<comment type="subcellular location">
    <subcellularLocation>
        <location evidence="1">Cell membrane</location>
        <topology evidence="1">Multi-pass membrane protein</topology>
    </subcellularLocation>
</comment>
<evidence type="ECO:0000313" key="11">
    <source>
        <dbReference type="EMBL" id="TDQ78235.1"/>
    </source>
</evidence>
<organism evidence="11 12">
    <name type="scientific">Sphingobacterium yanglingense</name>
    <dbReference type="NCBI Taxonomy" id="1437280"/>
    <lineage>
        <taxon>Bacteria</taxon>
        <taxon>Pseudomonadati</taxon>
        <taxon>Bacteroidota</taxon>
        <taxon>Sphingobacteriia</taxon>
        <taxon>Sphingobacteriales</taxon>
        <taxon>Sphingobacteriaceae</taxon>
        <taxon>Sphingobacterium</taxon>
    </lineage>
</organism>
<keyword evidence="12" id="KW-1185">Reference proteome</keyword>
<comment type="similarity">
    <text evidence="2">Belongs to the MscS (TC 1.A.23) family.</text>
</comment>
<dbReference type="InterPro" id="IPR023408">
    <property type="entry name" value="MscS_beta-dom_sf"/>
</dbReference>
<evidence type="ECO:0000256" key="4">
    <source>
        <dbReference type="ARBA" id="ARBA00022692"/>
    </source>
</evidence>
<evidence type="ECO:0000313" key="12">
    <source>
        <dbReference type="Proteomes" id="UP000295292"/>
    </source>
</evidence>
<dbReference type="Proteomes" id="UP000295292">
    <property type="component" value="Unassembled WGS sequence"/>
</dbReference>
<feature type="signal peptide" evidence="8">
    <location>
        <begin position="1"/>
        <end position="21"/>
    </location>
</feature>
<keyword evidence="6 7" id="KW-0472">Membrane</keyword>
<keyword evidence="8" id="KW-0732">Signal</keyword>
<feature type="domain" description="Mechanosensitive ion channel MscS C-terminal" evidence="10">
    <location>
        <begin position="504"/>
        <end position="585"/>
    </location>
</feature>
<evidence type="ECO:0000256" key="3">
    <source>
        <dbReference type="ARBA" id="ARBA00022475"/>
    </source>
</evidence>
<dbReference type="RefSeq" id="WP_133584475.1">
    <property type="nucleotide sequence ID" value="NZ_SNYV01000013.1"/>
</dbReference>
<name>A0A4R6WPP3_9SPHI</name>
<dbReference type="SUPFAM" id="SSF50182">
    <property type="entry name" value="Sm-like ribonucleoproteins"/>
    <property type="match status" value="1"/>
</dbReference>
<dbReference type="Gene3D" id="3.30.70.100">
    <property type="match status" value="1"/>
</dbReference>
<protein>
    <submittedName>
        <fullName evidence="11">Small-conductance mechanosensitive channel</fullName>
    </submittedName>
</protein>
<accession>A0A4R6WPP3</accession>
<feature type="transmembrane region" description="Helical" evidence="7">
    <location>
        <begin position="384"/>
        <end position="402"/>
    </location>
</feature>
<feature type="transmembrane region" description="Helical" evidence="7">
    <location>
        <begin position="408"/>
        <end position="433"/>
    </location>
</feature>
<evidence type="ECO:0000256" key="7">
    <source>
        <dbReference type="SAM" id="Phobius"/>
    </source>
</evidence>
<dbReference type="InterPro" id="IPR045275">
    <property type="entry name" value="MscS_archaea/bacteria_type"/>
</dbReference>
<feature type="transmembrane region" description="Helical" evidence="7">
    <location>
        <begin position="328"/>
        <end position="349"/>
    </location>
</feature>
<dbReference type="Pfam" id="PF00924">
    <property type="entry name" value="MS_channel_2nd"/>
    <property type="match status" value="1"/>
</dbReference>
<dbReference type="OrthoDB" id="9809206at2"/>
<proteinExistence type="inferred from homology"/>
<sequence length="624" mass="71087">MKLRLYSLLLGFVLSSSYVWAQTEKKEDTTTSDSIKKEIISKGETTLLEMRKQQNDDSLRRKYLENELLSSRRTDVYEQRKLIEELAFLKSKDSLLIAKRRLKVDSLRAVNKGAPVAPFKDTLFTIFNSIGSYSAKERAAGTAERIEQLEANYEFKSDSLLIRQTEDNWLLLWRDQVILSVNEQDALWANKEAGELVASYKTTIAHAIDQYREENSFSRLLTSTGIAIAVILGVVVIIVGLRKSVNLLKLRMIKSKKRRFNGIVIKGYQLVSPAQEMKFIWLITGILRWLLILTVIYLALPILFNLFPSTKGYAPILIGYFMSPLKKVALAMIDYFPNFVTIIVVYLVFHYALKMFKYFADELANGSLVIKGFYADWALPTYHILRVLLLAFFFVVVFPYLPGSESPIFQGISVFIGVLFTFSSAGALGNIVAGLMLTYMRSFVIGDRVKFGDVTGDIVEKSLLVTRIRTPNNEVVSIPNSQIMSNHTINYSAEAGQQGLIINTKVAMAYDVPWQTFHELAKAAVSRTELLESTPEPFIFQSSLDDFYVTYQVNAYTKHPHRQAFIYSELHKHIMDVFHEAGIEMVSPKYHAVRDGSVKDMPEKYRGVPVRPFHVDVKEVRDKE</sequence>
<keyword evidence="4 7" id="KW-0812">Transmembrane</keyword>
<evidence type="ECO:0000256" key="1">
    <source>
        <dbReference type="ARBA" id="ARBA00004651"/>
    </source>
</evidence>
<dbReference type="InterPro" id="IPR011066">
    <property type="entry name" value="MscS_channel_C_sf"/>
</dbReference>
<dbReference type="InterPro" id="IPR006685">
    <property type="entry name" value="MscS_channel_2nd"/>
</dbReference>
<dbReference type="EMBL" id="SNYV01000013">
    <property type="protein sequence ID" value="TDQ78235.1"/>
    <property type="molecule type" value="Genomic_DNA"/>
</dbReference>